<name>A0A8H5GTZ4_9AGAR</name>
<sequence>MNQSQAKGFPPPQTHLNSSVANSSAVTLFDTLGLEANLIGPPIARFRDNLRPDRKYIASCISAGWTNDVMTYINLIYLALITDRIPVIPMFPPFHIGIPSLSLPVQRRPTAPRTPARPLSTRACMRAHSAHELTTQDGATTHRRYGSPSLDLPPCTSNLTHPRLSLSRATDQPRASACALSNRFIPTNVCVIIVSSAKALHSASPSVESAALIASVVFTLQYQDLLSNTKASSSPLLLILFLFFFVPSSNAGPRPAAPSRFSPFIPSALPGLNASHWVPARR</sequence>
<dbReference type="Proteomes" id="UP000565441">
    <property type="component" value="Unassembled WGS sequence"/>
</dbReference>
<evidence type="ECO:0000313" key="1">
    <source>
        <dbReference type="EMBL" id="KAF5371021.1"/>
    </source>
</evidence>
<evidence type="ECO:0000313" key="2">
    <source>
        <dbReference type="Proteomes" id="UP000565441"/>
    </source>
</evidence>
<dbReference type="AlphaFoldDB" id="A0A8H5GTZ4"/>
<reference evidence="1 2" key="1">
    <citation type="journal article" date="2020" name="ISME J.">
        <title>Uncovering the hidden diversity of litter-decomposition mechanisms in mushroom-forming fungi.</title>
        <authorList>
            <person name="Floudas D."/>
            <person name="Bentzer J."/>
            <person name="Ahren D."/>
            <person name="Johansson T."/>
            <person name="Persson P."/>
            <person name="Tunlid A."/>
        </authorList>
    </citation>
    <scope>NUCLEOTIDE SEQUENCE [LARGE SCALE GENOMIC DNA]</scope>
    <source>
        <strain evidence="1 2">CBS 661.87</strain>
    </source>
</reference>
<keyword evidence="2" id="KW-1185">Reference proteome</keyword>
<dbReference type="EMBL" id="JAACJP010000049">
    <property type="protein sequence ID" value="KAF5371021.1"/>
    <property type="molecule type" value="Genomic_DNA"/>
</dbReference>
<proteinExistence type="predicted"/>
<protein>
    <submittedName>
        <fullName evidence="1">Uncharacterized protein</fullName>
    </submittedName>
</protein>
<comment type="caution">
    <text evidence="1">The sequence shown here is derived from an EMBL/GenBank/DDBJ whole genome shotgun (WGS) entry which is preliminary data.</text>
</comment>
<accession>A0A8H5GTZ4</accession>
<dbReference type="OrthoDB" id="3267885at2759"/>
<gene>
    <name evidence="1" type="ORF">D9615_010039</name>
</gene>
<organism evidence="1 2">
    <name type="scientific">Tricholomella constricta</name>
    <dbReference type="NCBI Taxonomy" id="117010"/>
    <lineage>
        <taxon>Eukaryota</taxon>
        <taxon>Fungi</taxon>
        <taxon>Dikarya</taxon>
        <taxon>Basidiomycota</taxon>
        <taxon>Agaricomycotina</taxon>
        <taxon>Agaricomycetes</taxon>
        <taxon>Agaricomycetidae</taxon>
        <taxon>Agaricales</taxon>
        <taxon>Tricholomatineae</taxon>
        <taxon>Lyophyllaceae</taxon>
        <taxon>Tricholomella</taxon>
    </lineage>
</organism>